<name>A0A1V8M6W7_9GAMM</name>
<evidence type="ECO:0000313" key="9">
    <source>
        <dbReference type="EMBL" id="OQK17299.1"/>
    </source>
</evidence>
<comment type="caution">
    <text evidence="9">The sequence shown here is derived from an EMBL/GenBank/DDBJ whole genome shotgun (WGS) entry which is preliminary data.</text>
</comment>
<proteinExistence type="inferred from homology"/>
<dbReference type="Pfam" id="PF03775">
    <property type="entry name" value="MinC_C"/>
    <property type="match status" value="1"/>
</dbReference>
<dbReference type="GO" id="GO:1901891">
    <property type="term" value="P:regulation of cell septum assembly"/>
    <property type="evidence" value="ECO:0007669"/>
    <property type="project" value="InterPro"/>
</dbReference>
<organism evidence="9 10">
    <name type="scientific">Methyloprofundus sedimenti</name>
    <dbReference type="NCBI Taxonomy" id="1420851"/>
    <lineage>
        <taxon>Bacteria</taxon>
        <taxon>Pseudomonadati</taxon>
        <taxon>Pseudomonadota</taxon>
        <taxon>Gammaproteobacteria</taxon>
        <taxon>Methylococcales</taxon>
        <taxon>Methylococcaceae</taxon>
        <taxon>Methyloprofundus</taxon>
    </lineage>
</organism>
<dbReference type="HAMAP" id="MF_00267">
    <property type="entry name" value="MinC"/>
    <property type="match status" value="1"/>
</dbReference>
<comment type="subunit">
    <text evidence="6">Interacts with MinD and FtsZ.</text>
</comment>
<evidence type="ECO:0000256" key="2">
    <source>
        <dbReference type="ARBA" id="ARBA00022618"/>
    </source>
</evidence>
<dbReference type="OrthoDB" id="9794530at2"/>
<feature type="domain" description="Septum formation inhibitor MinC C-terminal" evidence="7">
    <location>
        <begin position="146"/>
        <end position="245"/>
    </location>
</feature>
<dbReference type="SUPFAM" id="SSF63848">
    <property type="entry name" value="Cell-division inhibitor MinC, C-terminal domain"/>
    <property type="match status" value="1"/>
</dbReference>
<gene>
    <name evidence="6" type="primary">minC</name>
    <name evidence="9" type="ORF">AU255_05270</name>
</gene>
<dbReference type="InterPro" id="IPR036145">
    <property type="entry name" value="MinC_C_sf"/>
</dbReference>
<dbReference type="InterPro" id="IPR005526">
    <property type="entry name" value="Septum_form_inhib_MinC_C"/>
</dbReference>
<dbReference type="InterPro" id="IPR013033">
    <property type="entry name" value="MinC"/>
</dbReference>
<dbReference type="InterPro" id="IPR007874">
    <property type="entry name" value="MinC_N"/>
</dbReference>
<dbReference type="STRING" id="1420851.AU255_05270"/>
<dbReference type="Gene3D" id="2.160.20.70">
    <property type="match status" value="1"/>
</dbReference>
<dbReference type="Gene3D" id="3.30.70.260">
    <property type="match status" value="1"/>
</dbReference>
<reference evidence="9 10" key="1">
    <citation type="submission" date="2015-12" db="EMBL/GenBank/DDBJ databases">
        <authorList>
            <person name="Shamseldin A."/>
            <person name="Moawad H."/>
            <person name="Abd El-Rahim W.M."/>
            <person name="Sadowsky M.J."/>
        </authorList>
    </citation>
    <scope>NUCLEOTIDE SEQUENCE [LARGE SCALE GENOMIC DNA]</scope>
    <source>
        <strain evidence="9 10">WF1</strain>
    </source>
</reference>
<keyword evidence="3 6" id="KW-0717">Septation</keyword>
<dbReference type="GO" id="GO:0000902">
    <property type="term" value="P:cell morphogenesis"/>
    <property type="evidence" value="ECO:0007669"/>
    <property type="project" value="InterPro"/>
</dbReference>
<dbReference type="Pfam" id="PF05209">
    <property type="entry name" value="MinC_N"/>
    <property type="match status" value="1"/>
</dbReference>
<keyword evidence="2 6" id="KW-0132">Cell division</keyword>
<keyword evidence="10" id="KW-1185">Reference proteome</keyword>
<dbReference type="NCBIfam" id="TIGR01222">
    <property type="entry name" value="minC"/>
    <property type="match status" value="1"/>
</dbReference>
<evidence type="ECO:0000256" key="5">
    <source>
        <dbReference type="ARBA" id="ARBA00025606"/>
    </source>
</evidence>
<feature type="domain" description="Septum formation inhibitor MinC N-terminal" evidence="8">
    <location>
        <begin position="15"/>
        <end position="85"/>
    </location>
</feature>
<comment type="function">
    <text evidence="5 6">Cell division inhibitor that blocks the formation of polar Z ring septums. Rapidly oscillates between the poles of the cell to destabilize FtsZ filaments that have formed before they mature into polar Z rings. Prevents FtsZ polymerization.</text>
</comment>
<dbReference type="AlphaFoldDB" id="A0A1V8M6W7"/>
<dbReference type="RefSeq" id="WP_080521910.1">
    <property type="nucleotide sequence ID" value="NZ_LPUF01000001.1"/>
</dbReference>
<dbReference type="Proteomes" id="UP000191980">
    <property type="component" value="Unassembled WGS sequence"/>
</dbReference>
<evidence type="ECO:0000259" key="7">
    <source>
        <dbReference type="Pfam" id="PF03775"/>
    </source>
</evidence>
<evidence type="ECO:0000256" key="3">
    <source>
        <dbReference type="ARBA" id="ARBA00023210"/>
    </source>
</evidence>
<dbReference type="GO" id="GO:0000917">
    <property type="term" value="P:division septum assembly"/>
    <property type="evidence" value="ECO:0007669"/>
    <property type="project" value="UniProtKB-KW"/>
</dbReference>
<sequence>MPSDSQPIPLNSAAFEFKSGIVNTPVLNLFSTNINAITHQLNEKIKQAPEFFTNSSLLIDLQALPEQELNIALLVDAIRNAGMFPIGIRGGTKQQQQAANALMLPGFSAHSGNTHKPPMTEKQVSKLAPVAEDAEITATTNIETIVITQPIRSGQRIYAKGDLVIIAQVSAGAEIMAEGNIHVYGTLRGRALAGIPDNGNARIFCSDLQSELVSIAGNYRVSEDIIESERNTPVQIYLSKQAIIIQNI</sequence>
<evidence type="ECO:0000259" key="8">
    <source>
        <dbReference type="Pfam" id="PF05209"/>
    </source>
</evidence>
<evidence type="ECO:0000256" key="1">
    <source>
        <dbReference type="ARBA" id="ARBA00006291"/>
    </source>
</evidence>
<dbReference type="PANTHER" id="PTHR34108:SF1">
    <property type="entry name" value="SEPTUM SITE-DETERMINING PROTEIN MINC"/>
    <property type="match status" value="1"/>
</dbReference>
<accession>A0A1V8M6W7</accession>
<dbReference type="EMBL" id="LPUF01000001">
    <property type="protein sequence ID" value="OQK17299.1"/>
    <property type="molecule type" value="Genomic_DNA"/>
</dbReference>
<dbReference type="InterPro" id="IPR016098">
    <property type="entry name" value="CAP/MinC_C"/>
</dbReference>
<comment type="similarity">
    <text evidence="1 6">Belongs to the MinC family.</text>
</comment>
<keyword evidence="4 6" id="KW-0131">Cell cycle</keyword>
<evidence type="ECO:0000256" key="6">
    <source>
        <dbReference type="HAMAP-Rule" id="MF_00267"/>
    </source>
</evidence>
<dbReference type="GO" id="GO:0051302">
    <property type="term" value="P:regulation of cell division"/>
    <property type="evidence" value="ECO:0007669"/>
    <property type="project" value="InterPro"/>
</dbReference>
<evidence type="ECO:0000256" key="4">
    <source>
        <dbReference type="ARBA" id="ARBA00023306"/>
    </source>
</evidence>
<dbReference type="PANTHER" id="PTHR34108">
    <property type="entry name" value="SEPTUM SITE-DETERMINING PROTEIN MINC"/>
    <property type="match status" value="1"/>
</dbReference>
<evidence type="ECO:0000313" key="10">
    <source>
        <dbReference type="Proteomes" id="UP000191980"/>
    </source>
</evidence>
<protein>
    <recommendedName>
        <fullName evidence="6">Probable septum site-determining protein MinC</fullName>
    </recommendedName>
</protein>